<reference evidence="2" key="1">
    <citation type="submission" date="2024-06" db="EMBL/GenBank/DDBJ databases">
        <title>Draft Genome Sequences of Epichloe bromicola Strains Isolated from Elymus ciliaris.</title>
        <authorList>
            <consortium name="Epichloe bromicola genome sequencing consortium"/>
            <person name="Miura A."/>
            <person name="Imano S."/>
            <person name="Ashida A."/>
            <person name="Sato I."/>
            <person name="Chiba S."/>
            <person name="Tanaka A."/>
            <person name="Camagna M."/>
            <person name="Takemoto D."/>
        </authorList>
    </citation>
    <scope>NUCLEOTIDE SEQUENCE [LARGE SCALE GENOMIC DNA]</scope>
    <source>
        <strain evidence="2">DP</strain>
    </source>
</reference>
<name>A0ABQ0CJN3_9HYPO</name>
<protein>
    <submittedName>
        <fullName evidence="1">Uncharacterized protein</fullName>
    </submittedName>
</protein>
<gene>
    <name evidence="1" type="primary">g2053</name>
    <name evidence="1" type="ORF">EsDP_00002053</name>
</gene>
<comment type="caution">
    <text evidence="1">The sequence shown here is derived from an EMBL/GenBank/DDBJ whole genome shotgun (WGS) entry which is preliminary data.</text>
</comment>
<evidence type="ECO:0000313" key="2">
    <source>
        <dbReference type="Proteomes" id="UP001562357"/>
    </source>
</evidence>
<sequence length="130" mass="15119">MVNFMKPCREYEAHLREVYAQDRQNPTLEDPYFNVIPFFTDDTTENTTRARDLSVKSEEVVSRYIMPLPEDKRRAHGSPTIVSDFSEFQNNFKMFSESSLVEVDWTNLIAADSSFVNCSLENKSTSHLEH</sequence>
<proteinExistence type="predicted"/>
<organism evidence="1 2">
    <name type="scientific">Epichloe bromicola</name>
    <dbReference type="NCBI Taxonomy" id="79588"/>
    <lineage>
        <taxon>Eukaryota</taxon>
        <taxon>Fungi</taxon>
        <taxon>Dikarya</taxon>
        <taxon>Ascomycota</taxon>
        <taxon>Pezizomycotina</taxon>
        <taxon>Sordariomycetes</taxon>
        <taxon>Hypocreomycetidae</taxon>
        <taxon>Hypocreales</taxon>
        <taxon>Clavicipitaceae</taxon>
        <taxon>Epichloe</taxon>
    </lineage>
</organism>
<dbReference type="Proteomes" id="UP001562357">
    <property type="component" value="Unassembled WGS sequence"/>
</dbReference>
<keyword evidence="2" id="KW-1185">Reference proteome</keyword>
<evidence type="ECO:0000313" key="1">
    <source>
        <dbReference type="EMBL" id="GAB0133652.1"/>
    </source>
</evidence>
<dbReference type="EMBL" id="BAAFGZ010000051">
    <property type="protein sequence ID" value="GAB0133652.1"/>
    <property type="molecule type" value="Genomic_DNA"/>
</dbReference>
<accession>A0ABQ0CJN3</accession>